<dbReference type="RefSeq" id="WP_158955902.1">
    <property type="nucleotide sequence ID" value="NZ_CP046915.1"/>
</dbReference>
<dbReference type="AlphaFoldDB" id="A0A7Z2GP92"/>
<protein>
    <submittedName>
        <fullName evidence="1">Uncharacterized protein</fullName>
    </submittedName>
</protein>
<evidence type="ECO:0000313" key="2">
    <source>
        <dbReference type="Proteomes" id="UP000433577"/>
    </source>
</evidence>
<dbReference type="OrthoDB" id="9081860at2"/>
<dbReference type="EMBL" id="CP046915">
    <property type="protein sequence ID" value="QGZ65457.1"/>
    <property type="molecule type" value="Genomic_DNA"/>
</dbReference>
<name>A0A7Z2GP92_9BURK</name>
<sequence length="299" mass="31381">MKRPSLIALAAYAVVAAAWVTPPVRGYADTPTDSRAAARPDTRFEGHVQPFVAPGAAPVAPPAAVAAAAKASSDAKTRVPAKAAKAASGAHAVLKRRGAPRTPAVSTARARASAPDDAPFAFRGIPLGTTLAALRDTSMVRATPHESELLCETDIAGGDIGMRIKSDASLTVACRWAHRTHQGWTPSRAVVDGVPALDHILRFAHASATEPLRLYEMSFVVDGGTAFDLRDLLASRYGKPRVLGAPSLPLLVWDNGTSTITICLLPDNQRATLTYMLKPAVPAGKGIDKTLKISQFDEG</sequence>
<dbReference type="Proteomes" id="UP000433577">
    <property type="component" value="Chromosome 3"/>
</dbReference>
<proteinExistence type="predicted"/>
<dbReference type="KEGG" id="pacs:FAZ98_27260"/>
<keyword evidence="2" id="KW-1185">Reference proteome</keyword>
<evidence type="ECO:0000313" key="1">
    <source>
        <dbReference type="EMBL" id="QGZ65457.1"/>
    </source>
</evidence>
<organism evidence="1 2">
    <name type="scientific">Paraburkholderia acidisoli</name>
    <dbReference type="NCBI Taxonomy" id="2571748"/>
    <lineage>
        <taxon>Bacteria</taxon>
        <taxon>Pseudomonadati</taxon>
        <taxon>Pseudomonadota</taxon>
        <taxon>Betaproteobacteria</taxon>
        <taxon>Burkholderiales</taxon>
        <taxon>Burkholderiaceae</taxon>
        <taxon>Paraburkholderia</taxon>
    </lineage>
</organism>
<reference evidence="1 2" key="1">
    <citation type="submission" date="2019-12" db="EMBL/GenBank/DDBJ databases">
        <title>Paraburkholderia acidiphila 7Q-K02 sp. nov and Paraburkholderia acidisoli DHF22 sp. nov., two strains isolated from forest soil.</title>
        <authorList>
            <person name="Gao Z."/>
            <person name="Qiu L."/>
        </authorList>
    </citation>
    <scope>NUCLEOTIDE SEQUENCE [LARGE SCALE GENOMIC DNA]</scope>
    <source>
        <strain evidence="1 2">DHF22</strain>
    </source>
</reference>
<accession>A0A7Z2GP92</accession>
<gene>
    <name evidence="1" type="ORF">FAZ98_27260</name>
</gene>